<dbReference type="Proteomes" id="UP000054560">
    <property type="component" value="Unassembled WGS sequence"/>
</dbReference>
<keyword evidence="1" id="KW-1133">Transmembrane helix</keyword>
<name>A0A0L0GAV8_9EUKA</name>
<keyword evidence="4" id="KW-1185">Reference proteome</keyword>
<keyword evidence="1" id="KW-0812">Transmembrane</keyword>
<evidence type="ECO:0000256" key="1">
    <source>
        <dbReference type="SAM" id="Phobius"/>
    </source>
</evidence>
<feature type="signal peptide" evidence="2">
    <location>
        <begin position="1"/>
        <end position="18"/>
    </location>
</feature>
<reference evidence="3 4" key="1">
    <citation type="submission" date="2011-02" db="EMBL/GenBank/DDBJ databases">
        <title>The Genome Sequence of Sphaeroforma arctica JP610.</title>
        <authorList>
            <consortium name="The Broad Institute Genome Sequencing Platform"/>
            <person name="Russ C."/>
            <person name="Cuomo C."/>
            <person name="Young S.K."/>
            <person name="Zeng Q."/>
            <person name="Gargeya S."/>
            <person name="Alvarado L."/>
            <person name="Berlin A."/>
            <person name="Chapman S.B."/>
            <person name="Chen Z."/>
            <person name="Freedman E."/>
            <person name="Gellesch M."/>
            <person name="Goldberg J."/>
            <person name="Griggs A."/>
            <person name="Gujja S."/>
            <person name="Heilman E."/>
            <person name="Heiman D."/>
            <person name="Howarth C."/>
            <person name="Mehta T."/>
            <person name="Neiman D."/>
            <person name="Pearson M."/>
            <person name="Roberts A."/>
            <person name="Saif S."/>
            <person name="Shea T."/>
            <person name="Shenoy N."/>
            <person name="Sisk P."/>
            <person name="Stolte C."/>
            <person name="Sykes S."/>
            <person name="White J."/>
            <person name="Yandava C."/>
            <person name="Burger G."/>
            <person name="Gray M.W."/>
            <person name="Holland P.W.H."/>
            <person name="King N."/>
            <person name="Lang F.B.F."/>
            <person name="Roger A.J."/>
            <person name="Ruiz-Trillo I."/>
            <person name="Haas B."/>
            <person name="Nusbaum C."/>
            <person name="Birren B."/>
        </authorList>
    </citation>
    <scope>NUCLEOTIDE SEQUENCE [LARGE SCALE GENOMIC DNA]</scope>
    <source>
        <strain evidence="3 4">JP610</strain>
    </source>
</reference>
<evidence type="ECO:0000256" key="2">
    <source>
        <dbReference type="SAM" id="SignalP"/>
    </source>
</evidence>
<evidence type="ECO:0000313" key="4">
    <source>
        <dbReference type="Proteomes" id="UP000054560"/>
    </source>
</evidence>
<accession>A0A0L0GAV8</accession>
<sequence>MVCPIRVGCTALVASICALSLYCAYNPKKEELAEGEAENPAANELRSGTDSLVVRLMADVGVKLEYYRHLVIFFLVIFHVELITQGAICRYLFVNNPSIASEGLETVENHWYGLNYFSAILMNLVKG</sequence>
<organism evidence="3 4">
    <name type="scientific">Sphaeroforma arctica JP610</name>
    <dbReference type="NCBI Taxonomy" id="667725"/>
    <lineage>
        <taxon>Eukaryota</taxon>
        <taxon>Ichthyosporea</taxon>
        <taxon>Ichthyophonida</taxon>
        <taxon>Sphaeroforma</taxon>
    </lineage>
</organism>
<dbReference type="AlphaFoldDB" id="A0A0L0GAV8"/>
<keyword evidence="1" id="KW-0472">Membrane</keyword>
<dbReference type="GeneID" id="25902235"/>
<evidence type="ECO:0000313" key="3">
    <source>
        <dbReference type="EMBL" id="KNC86115.1"/>
    </source>
</evidence>
<feature type="transmembrane region" description="Helical" evidence="1">
    <location>
        <begin position="66"/>
        <end position="84"/>
    </location>
</feature>
<protein>
    <submittedName>
        <fullName evidence="3">Uncharacterized protein</fullName>
    </submittedName>
</protein>
<dbReference type="EMBL" id="KQ241667">
    <property type="protein sequence ID" value="KNC86115.1"/>
    <property type="molecule type" value="Genomic_DNA"/>
</dbReference>
<feature type="chain" id="PRO_5005538809" evidence="2">
    <location>
        <begin position="19"/>
        <end position="127"/>
    </location>
</feature>
<proteinExistence type="predicted"/>
<gene>
    <name evidence="3" type="ORF">SARC_01731</name>
</gene>
<keyword evidence="2" id="KW-0732">Signal</keyword>
<dbReference type="RefSeq" id="XP_014160017.1">
    <property type="nucleotide sequence ID" value="XM_014304542.1"/>
</dbReference>